<evidence type="ECO:0000256" key="7">
    <source>
        <dbReference type="SAM" id="Phobius"/>
    </source>
</evidence>
<dbReference type="FunFam" id="2.120.10.30:FF:000241">
    <property type="entry name" value="Low-density lipoprotein receptor-related protein 6"/>
    <property type="match status" value="1"/>
</dbReference>
<feature type="transmembrane region" description="Helical" evidence="7">
    <location>
        <begin position="676"/>
        <end position="702"/>
    </location>
</feature>
<keyword evidence="8" id="KW-0449">Lipoprotein</keyword>
<organism evidence="8 9">
    <name type="scientific">Oopsacas minuta</name>
    <dbReference type="NCBI Taxonomy" id="111878"/>
    <lineage>
        <taxon>Eukaryota</taxon>
        <taxon>Metazoa</taxon>
        <taxon>Porifera</taxon>
        <taxon>Hexactinellida</taxon>
        <taxon>Hexasterophora</taxon>
        <taxon>Lyssacinosida</taxon>
        <taxon>Leucopsacidae</taxon>
        <taxon>Oopsacas</taxon>
    </lineage>
</organism>
<dbReference type="InterPro" id="IPR011042">
    <property type="entry name" value="6-blade_b-propeller_TolB-like"/>
</dbReference>
<dbReference type="PANTHER" id="PTHR46513">
    <property type="entry name" value="VITELLOGENIN RECEPTOR-LIKE PROTEIN-RELATED-RELATED"/>
    <property type="match status" value="1"/>
</dbReference>
<dbReference type="AlphaFoldDB" id="A0AAV7JAL0"/>
<dbReference type="SUPFAM" id="SSF63825">
    <property type="entry name" value="YWTD domain"/>
    <property type="match status" value="2"/>
</dbReference>
<comment type="caution">
    <text evidence="8">The sequence shown here is derived from an EMBL/GenBank/DDBJ whole genome shotgun (WGS) entry which is preliminary data.</text>
</comment>
<feature type="repeat" description="LDL-receptor class B" evidence="6">
    <location>
        <begin position="484"/>
        <end position="526"/>
    </location>
</feature>
<sequence>MFSESNYSTKCFPNDANNSTICEKNYGIFGILLQNESLNYISLHNNSVHILQRLSSNSLLCSSLDPRNTSLLVYAESTDNSAVIKEAVFDANTHEVSYTNVLYSYLLGEITGIAIESRTKLLYWIDGSREVIEIGTLEGDKRSVLVSTNSNPNFLLLDTNTSKLFWIDTRDSLVFINRISLDGSSRETILRLLNTRIISLAKATLYSQGSIFEYLFYADGGDTINCYVVDLDLTHILRTLSRSHTSMKVFGDELYWFDYDTTRVYSATITPGTPPSLSNITVVFKTDEAIREINLVSTTSVTYPDTPCNSEGLCSYLCLPSAINTKYKCVCPVGIESKPNCSLLPTHFLLISLHRQIQYISLDIVYTLSAMLYQEDRLITGAVDAYTPISGTPVIIWSDITTKNSWAIKQLDTATRMVTVLVDGIFTRGLAVDQMTGNMFYTDRFNSSIKVYNINNGAMKTLIQNDISEKVSKPRSVAIDLIDGFMFWTDWGLDTIERSRLDGTDRRILLSENIHTPSGLSIDRTNKLIYWVDYSYKTIESCDYNGFHRNTIIRNLSQPYSMTLNYPELYFTDWKENTLNYLILSYSDPIYLITHKYRDIIMDVEYIDTSIKPYGPCSIDNGGCTHICLQIGDGKHVCECNHTSPDCELQITTTITMMNVTTHIPTAILYTDTYNIYYVILIALSAVLIFLLVIFCVLLILYSKKRIHKHSFFTSARPASGNTPHTDSPVRPAITDAIFSLSSNSPPPPTEGQVYTEITQEPVSPQTPGYVRLENSDNSTHSTPAVKDIFYTPSKDLLKSISIHTPKRLYGRSKASYQLLPKLEESFELNFLSPSKKTETHYHSSLF</sequence>
<evidence type="ECO:0000256" key="1">
    <source>
        <dbReference type="ARBA" id="ARBA00022536"/>
    </source>
</evidence>
<keyword evidence="5" id="KW-0325">Glycoprotein</keyword>
<proteinExistence type="predicted"/>
<dbReference type="Pfam" id="PF00058">
    <property type="entry name" value="Ldl_recept_b"/>
    <property type="match status" value="1"/>
</dbReference>
<feature type="repeat" description="LDL-receptor class B" evidence="6">
    <location>
        <begin position="120"/>
        <end position="161"/>
    </location>
</feature>
<feature type="repeat" description="LDL-receptor class B" evidence="6">
    <location>
        <begin position="527"/>
        <end position="568"/>
    </location>
</feature>
<reference evidence="8 9" key="1">
    <citation type="journal article" date="2023" name="BMC Biol.">
        <title>The compact genome of the sponge Oopsacas minuta (Hexactinellida) is lacking key metazoan core genes.</title>
        <authorList>
            <person name="Santini S."/>
            <person name="Schenkelaars Q."/>
            <person name="Jourda C."/>
            <person name="Duchesne M."/>
            <person name="Belahbib H."/>
            <person name="Rocher C."/>
            <person name="Selva M."/>
            <person name="Riesgo A."/>
            <person name="Vervoort M."/>
            <person name="Leys S.P."/>
            <person name="Kodjabachian L."/>
            <person name="Le Bivic A."/>
            <person name="Borchiellini C."/>
            <person name="Claverie J.M."/>
            <person name="Renard E."/>
        </authorList>
    </citation>
    <scope>NUCLEOTIDE SEQUENCE [LARGE SCALE GENOMIC DNA]</scope>
    <source>
        <strain evidence="8">SPO-2</strain>
    </source>
</reference>
<dbReference type="EMBL" id="JAKMXF010000365">
    <property type="protein sequence ID" value="KAI6645726.1"/>
    <property type="molecule type" value="Genomic_DNA"/>
</dbReference>
<dbReference type="InterPro" id="IPR050778">
    <property type="entry name" value="Cueball_EGF_LRP_Nidogen"/>
</dbReference>
<dbReference type="Proteomes" id="UP001165289">
    <property type="component" value="Unassembled WGS sequence"/>
</dbReference>
<keyword evidence="7" id="KW-0472">Membrane</keyword>
<gene>
    <name evidence="8" type="ORF">LOD99_12989</name>
</gene>
<evidence type="ECO:0000256" key="4">
    <source>
        <dbReference type="ARBA" id="ARBA00023157"/>
    </source>
</evidence>
<keyword evidence="7" id="KW-1133">Transmembrane helix</keyword>
<name>A0AAV7JAL0_9METZ</name>
<evidence type="ECO:0000256" key="3">
    <source>
        <dbReference type="ARBA" id="ARBA00022737"/>
    </source>
</evidence>
<dbReference type="SMART" id="SM00135">
    <property type="entry name" value="LY"/>
    <property type="match status" value="5"/>
</dbReference>
<evidence type="ECO:0000313" key="8">
    <source>
        <dbReference type="EMBL" id="KAI6645726.1"/>
    </source>
</evidence>
<accession>A0AAV7JAL0</accession>
<keyword evidence="3" id="KW-0677">Repeat</keyword>
<keyword evidence="7" id="KW-0812">Transmembrane</keyword>
<keyword evidence="2" id="KW-0732">Signal</keyword>
<evidence type="ECO:0000256" key="2">
    <source>
        <dbReference type="ARBA" id="ARBA00022729"/>
    </source>
</evidence>
<evidence type="ECO:0000256" key="5">
    <source>
        <dbReference type="ARBA" id="ARBA00023180"/>
    </source>
</evidence>
<dbReference type="InterPro" id="IPR000033">
    <property type="entry name" value="LDLR_classB_rpt"/>
</dbReference>
<keyword evidence="8" id="KW-0675">Receptor</keyword>
<evidence type="ECO:0000256" key="6">
    <source>
        <dbReference type="PROSITE-ProRule" id="PRU00461"/>
    </source>
</evidence>
<keyword evidence="4" id="KW-1015">Disulfide bond</keyword>
<protein>
    <submittedName>
        <fullName evidence="8">Low-density lipoprotein receptor-related protein 4-like</fullName>
    </submittedName>
</protein>
<keyword evidence="9" id="KW-1185">Reference proteome</keyword>
<evidence type="ECO:0000313" key="9">
    <source>
        <dbReference type="Proteomes" id="UP001165289"/>
    </source>
</evidence>
<dbReference type="PROSITE" id="PS51120">
    <property type="entry name" value="LDLRB"/>
    <property type="match status" value="3"/>
</dbReference>
<dbReference type="Gene3D" id="2.120.10.30">
    <property type="entry name" value="TolB, C-terminal domain"/>
    <property type="match status" value="2"/>
</dbReference>
<dbReference type="PANTHER" id="PTHR46513:SF13">
    <property type="entry name" value="EGF-LIKE DOMAIN-CONTAINING PROTEIN"/>
    <property type="match status" value="1"/>
</dbReference>
<keyword evidence="1" id="KW-0245">EGF-like domain</keyword>